<evidence type="ECO:0000313" key="8">
    <source>
        <dbReference type="EMBL" id="MBP0445568.1"/>
    </source>
</evidence>
<feature type="transmembrane region" description="Helical" evidence="7">
    <location>
        <begin position="114"/>
        <end position="136"/>
    </location>
</feature>
<dbReference type="Proteomes" id="UP000681594">
    <property type="component" value="Unassembled WGS sequence"/>
</dbReference>
<proteinExistence type="inferred from homology"/>
<keyword evidence="3" id="KW-1003">Cell membrane</keyword>
<keyword evidence="6 7" id="KW-0472">Membrane</keyword>
<sequence>MDVILETLRAGLPVLVLQFAITLALLGLGIAIYMAITPFHEVRLIREGNVAAGLVLGGTLVALAMPLAATLATSLVTLDILIWGLVALVVQLLAFFLASALLRGLRHMIEEGNVAAACALVGLQLAVALLNAGAMAG</sequence>
<evidence type="ECO:0000256" key="1">
    <source>
        <dbReference type="ARBA" id="ARBA00004651"/>
    </source>
</evidence>
<evidence type="ECO:0000256" key="5">
    <source>
        <dbReference type="ARBA" id="ARBA00022989"/>
    </source>
</evidence>
<evidence type="ECO:0000256" key="3">
    <source>
        <dbReference type="ARBA" id="ARBA00022475"/>
    </source>
</evidence>
<feature type="transmembrane region" description="Helical" evidence="7">
    <location>
        <begin position="80"/>
        <end position="102"/>
    </location>
</feature>
<comment type="caution">
    <text evidence="8">The sequence shown here is derived from an EMBL/GenBank/DDBJ whole genome shotgun (WGS) entry which is preliminary data.</text>
</comment>
<evidence type="ECO:0000256" key="2">
    <source>
        <dbReference type="ARBA" id="ARBA00005779"/>
    </source>
</evidence>
<protein>
    <submittedName>
        <fullName evidence="8">DUF350 domain-containing protein</fullName>
    </submittedName>
</protein>
<organism evidence="8 9">
    <name type="scientific">Pararoseomonas baculiformis</name>
    <dbReference type="NCBI Taxonomy" id="2820812"/>
    <lineage>
        <taxon>Bacteria</taxon>
        <taxon>Pseudomonadati</taxon>
        <taxon>Pseudomonadota</taxon>
        <taxon>Alphaproteobacteria</taxon>
        <taxon>Acetobacterales</taxon>
        <taxon>Acetobacteraceae</taxon>
        <taxon>Pararoseomonas</taxon>
    </lineage>
</organism>
<name>A0ABS4AGC3_9PROT</name>
<comment type="subcellular location">
    <subcellularLocation>
        <location evidence="1">Cell membrane</location>
        <topology evidence="1">Multi-pass membrane protein</topology>
    </subcellularLocation>
</comment>
<keyword evidence="4 7" id="KW-0812">Transmembrane</keyword>
<dbReference type="RefSeq" id="WP_209379806.1">
    <property type="nucleotide sequence ID" value="NZ_JAGIZB010000010.1"/>
</dbReference>
<evidence type="ECO:0000256" key="6">
    <source>
        <dbReference type="ARBA" id="ARBA00023136"/>
    </source>
</evidence>
<reference evidence="8 9" key="1">
    <citation type="submission" date="2021-03" db="EMBL/GenBank/DDBJ databases">
        <authorList>
            <person name="So Y."/>
        </authorList>
    </citation>
    <scope>NUCLEOTIDE SEQUENCE [LARGE SCALE GENOMIC DNA]</scope>
    <source>
        <strain evidence="8 9">SSH11</strain>
    </source>
</reference>
<evidence type="ECO:0000256" key="7">
    <source>
        <dbReference type="SAM" id="Phobius"/>
    </source>
</evidence>
<keyword evidence="5 7" id="KW-1133">Transmembrane helix</keyword>
<dbReference type="Pfam" id="PF03994">
    <property type="entry name" value="DUF350"/>
    <property type="match status" value="1"/>
</dbReference>
<evidence type="ECO:0000256" key="4">
    <source>
        <dbReference type="ARBA" id="ARBA00022692"/>
    </source>
</evidence>
<dbReference type="EMBL" id="JAGIZB010000010">
    <property type="protein sequence ID" value="MBP0445568.1"/>
    <property type="molecule type" value="Genomic_DNA"/>
</dbReference>
<evidence type="ECO:0000313" key="9">
    <source>
        <dbReference type="Proteomes" id="UP000681594"/>
    </source>
</evidence>
<dbReference type="PANTHER" id="PTHR40043:SF1">
    <property type="entry name" value="UPF0719 INNER MEMBRANE PROTEIN YJFL"/>
    <property type="match status" value="1"/>
</dbReference>
<comment type="similarity">
    <text evidence="2">Belongs to the UPF0719 family.</text>
</comment>
<gene>
    <name evidence="8" type="ORF">J8J14_12350</name>
</gene>
<feature type="transmembrane region" description="Helical" evidence="7">
    <location>
        <begin position="48"/>
        <end position="68"/>
    </location>
</feature>
<dbReference type="InterPro" id="IPR007140">
    <property type="entry name" value="DUF350"/>
</dbReference>
<keyword evidence="9" id="KW-1185">Reference proteome</keyword>
<feature type="transmembrane region" description="Helical" evidence="7">
    <location>
        <begin position="12"/>
        <end position="36"/>
    </location>
</feature>
<dbReference type="PANTHER" id="PTHR40043">
    <property type="entry name" value="UPF0719 INNER MEMBRANE PROTEIN YJFL"/>
    <property type="match status" value="1"/>
</dbReference>
<accession>A0ABS4AGC3</accession>